<proteinExistence type="predicted"/>
<evidence type="ECO:0000313" key="3">
    <source>
        <dbReference type="Proteomes" id="UP001160301"/>
    </source>
</evidence>
<accession>A0ABT6NPM0</accession>
<evidence type="ECO:0000256" key="1">
    <source>
        <dbReference type="SAM" id="Phobius"/>
    </source>
</evidence>
<dbReference type="SUPFAM" id="SSF48452">
    <property type="entry name" value="TPR-like"/>
    <property type="match status" value="1"/>
</dbReference>
<protein>
    <recommendedName>
        <fullName evidence="4">PEGA domain-containing protein</fullName>
    </recommendedName>
</protein>
<dbReference type="Gene3D" id="1.25.40.10">
    <property type="entry name" value="Tetratricopeptide repeat domain"/>
    <property type="match status" value="1"/>
</dbReference>
<sequence length="292" mass="30845">MATNRARELFEEGLVLYGAERFHEAHAAFVAAWSLKKHHQIAGMLGDCEMRVGKYRDAAEHLTYYVREYPKGRPTAKVQRARELLDEAKRHVGTLVIRVDEPGVDVLVDGKPVGQSPLVDPVFVDPGSRLVEAQRGPAAKLQTVEVSAGSTYTVRLVLTAPPASPVPEPAPTNWKAITSGVLTAAGIGAGIGLLARANIIGAETNALRAKSGITTDTTCINPEQSLRAACADVHAKAVQQIPYFWGGVGALALAAGSGVATFLFLRPSGKSAAPRVGVGISPGPYLQIHGSF</sequence>
<name>A0ABT6NPM0_9BACT</name>
<keyword evidence="3" id="KW-1185">Reference proteome</keyword>
<dbReference type="RefSeq" id="WP_136969410.1">
    <property type="nucleotide sequence ID" value="NZ_JARZHI010000007.1"/>
</dbReference>
<dbReference type="InterPro" id="IPR011990">
    <property type="entry name" value="TPR-like_helical_dom_sf"/>
</dbReference>
<dbReference type="EMBL" id="JARZHI010000007">
    <property type="protein sequence ID" value="MDI1430157.1"/>
    <property type="molecule type" value="Genomic_DNA"/>
</dbReference>
<gene>
    <name evidence="2" type="ORF">QHF89_11645</name>
</gene>
<keyword evidence="1" id="KW-1133">Transmembrane helix</keyword>
<feature type="transmembrane region" description="Helical" evidence="1">
    <location>
        <begin position="243"/>
        <end position="265"/>
    </location>
</feature>
<comment type="caution">
    <text evidence="2">The sequence shown here is derived from an EMBL/GenBank/DDBJ whole genome shotgun (WGS) entry which is preliminary data.</text>
</comment>
<organism evidence="2 3">
    <name type="scientific">Polyangium sorediatum</name>
    <dbReference type="NCBI Taxonomy" id="889274"/>
    <lineage>
        <taxon>Bacteria</taxon>
        <taxon>Pseudomonadati</taxon>
        <taxon>Myxococcota</taxon>
        <taxon>Polyangia</taxon>
        <taxon>Polyangiales</taxon>
        <taxon>Polyangiaceae</taxon>
        <taxon>Polyangium</taxon>
    </lineage>
</organism>
<keyword evidence="1" id="KW-0472">Membrane</keyword>
<dbReference type="Proteomes" id="UP001160301">
    <property type="component" value="Unassembled WGS sequence"/>
</dbReference>
<reference evidence="2 3" key="1">
    <citation type="submission" date="2023-04" db="EMBL/GenBank/DDBJ databases">
        <title>The genome sequence of Polyangium sorediatum DSM14670.</title>
        <authorList>
            <person name="Zhang X."/>
        </authorList>
    </citation>
    <scope>NUCLEOTIDE SEQUENCE [LARGE SCALE GENOMIC DNA]</scope>
    <source>
        <strain evidence="2 3">DSM 14670</strain>
    </source>
</reference>
<evidence type="ECO:0008006" key="4">
    <source>
        <dbReference type="Google" id="ProtNLM"/>
    </source>
</evidence>
<evidence type="ECO:0000313" key="2">
    <source>
        <dbReference type="EMBL" id="MDI1430157.1"/>
    </source>
</evidence>
<keyword evidence="1" id="KW-0812">Transmembrane</keyword>